<dbReference type="Proteomes" id="UP001143480">
    <property type="component" value="Unassembled WGS sequence"/>
</dbReference>
<name>A0A9W6NKK4_9ACTN</name>
<evidence type="ECO:0008006" key="3">
    <source>
        <dbReference type="Google" id="ProtNLM"/>
    </source>
</evidence>
<dbReference type="RefSeq" id="WP_261958663.1">
    <property type="nucleotide sequence ID" value="NZ_BAAAXA010000001.1"/>
</dbReference>
<evidence type="ECO:0000313" key="2">
    <source>
        <dbReference type="Proteomes" id="UP001143480"/>
    </source>
</evidence>
<sequence length="288" mass="30865">MEMDVNAAVRFVATHGRVLDRRRLDVLLGRGEPEPVLAALDAYRNTDGGYGWGLEPDQRSATSQPVGAMHALETLADAGDGRSPRPIEVCDWLAAHSRADGGIPFGLPHDDTAGNAKHWVDADPAASSLQMTAQLAAQAHRIARRRADVAGHPWLAAATAYCIDQIERLGADPHAYVVMFALHFADTAPPAHHLVERLLRYVVQDGPTPVTGGAGGEALHLLDFAPYADGPVRRALPAGALAKDRERLAAAQRDDGGWTVDYPVYSPAAALEWRAYATVQATSVLRGR</sequence>
<evidence type="ECO:0000313" key="1">
    <source>
        <dbReference type="EMBL" id="GLL01030.1"/>
    </source>
</evidence>
<accession>A0A9W6NKK4</accession>
<comment type="caution">
    <text evidence="1">The sequence shown here is derived from an EMBL/GenBank/DDBJ whole genome shotgun (WGS) entry which is preliminary data.</text>
</comment>
<dbReference type="SUPFAM" id="SSF48239">
    <property type="entry name" value="Terpenoid cyclases/Protein prenyltransferases"/>
    <property type="match status" value="1"/>
</dbReference>
<proteinExistence type="predicted"/>
<gene>
    <name evidence="1" type="ORF">GCM10017581_027710</name>
</gene>
<dbReference type="EMBL" id="BSFP01000012">
    <property type="protein sequence ID" value="GLL01030.1"/>
    <property type="molecule type" value="Genomic_DNA"/>
</dbReference>
<keyword evidence="2" id="KW-1185">Reference proteome</keyword>
<reference evidence="1" key="1">
    <citation type="journal article" date="2014" name="Int. J. Syst. Evol. Microbiol.">
        <title>Complete genome sequence of Corynebacterium casei LMG S-19264T (=DSM 44701T), isolated from a smear-ripened cheese.</title>
        <authorList>
            <consortium name="US DOE Joint Genome Institute (JGI-PGF)"/>
            <person name="Walter F."/>
            <person name="Albersmeier A."/>
            <person name="Kalinowski J."/>
            <person name="Ruckert C."/>
        </authorList>
    </citation>
    <scope>NUCLEOTIDE SEQUENCE</scope>
    <source>
        <strain evidence="1">VKM Ac-1321</strain>
    </source>
</reference>
<reference evidence="1" key="2">
    <citation type="submission" date="2023-01" db="EMBL/GenBank/DDBJ databases">
        <authorList>
            <person name="Sun Q."/>
            <person name="Evtushenko L."/>
        </authorList>
    </citation>
    <scope>NUCLEOTIDE SEQUENCE</scope>
    <source>
        <strain evidence="1">VKM Ac-1321</strain>
    </source>
</reference>
<dbReference type="AlphaFoldDB" id="A0A9W6NKK4"/>
<protein>
    <recommendedName>
        <fullName evidence="3">Prenyltransferase/squalene oxidase-like repeat protein</fullName>
    </recommendedName>
</protein>
<organism evidence="1 2">
    <name type="scientific">Dactylosporangium matsuzakiense</name>
    <dbReference type="NCBI Taxonomy" id="53360"/>
    <lineage>
        <taxon>Bacteria</taxon>
        <taxon>Bacillati</taxon>
        <taxon>Actinomycetota</taxon>
        <taxon>Actinomycetes</taxon>
        <taxon>Micromonosporales</taxon>
        <taxon>Micromonosporaceae</taxon>
        <taxon>Dactylosporangium</taxon>
    </lineage>
</organism>
<dbReference type="InterPro" id="IPR008930">
    <property type="entry name" value="Terpenoid_cyclase/PrenylTrfase"/>
</dbReference>